<dbReference type="EMBL" id="CAJVQB010005222">
    <property type="protein sequence ID" value="CAG8656198.1"/>
    <property type="molecule type" value="Genomic_DNA"/>
</dbReference>
<accession>A0ABN7UR08</accession>
<name>A0ABN7UR08_GIGMA</name>
<reference evidence="2 3" key="1">
    <citation type="submission" date="2021-06" db="EMBL/GenBank/DDBJ databases">
        <authorList>
            <person name="Kallberg Y."/>
            <person name="Tangrot J."/>
            <person name="Rosling A."/>
        </authorList>
    </citation>
    <scope>NUCLEOTIDE SEQUENCE [LARGE SCALE GENOMIC DNA]</scope>
    <source>
        <strain evidence="2 3">120-4 pot B 10/14</strain>
    </source>
</reference>
<dbReference type="Proteomes" id="UP000789901">
    <property type="component" value="Unassembled WGS sequence"/>
</dbReference>
<organism evidence="2 3">
    <name type="scientific">Gigaspora margarita</name>
    <dbReference type="NCBI Taxonomy" id="4874"/>
    <lineage>
        <taxon>Eukaryota</taxon>
        <taxon>Fungi</taxon>
        <taxon>Fungi incertae sedis</taxon>
        <taxon>Mucoromycota</taxon>
        <taxon>Glomeromycotina</taxon>
        <taxon>Glomeromycetes</taxon>
        <taxon>Diversisporales</taxon>
        <taxon>Gigasporaceae</taxon>
        <taxon>Gigaspora</taxon>
    </lineage>
</organism>
<keyword evidence="3" id="KW-1185">Reference proteome</keyword>
<evidence type="ECO:0000313" key="2">
    <source>
        <dbReference type="EMBL" id="CAG8656198.1"/>
    </source>
</evidence>
<sequence length="193" mass="22723">MSVKKTRNNPAVLKKRSRVKKANKIRNNPAALKKRSRVYNPHILAKKIKDRIRYIGEKICQEGANVSYSNKITFYIKLNKIVEIAKSSDLTLFENIYNILEAEKEKNKSLNAEIEKLRSELEQRKRQYEEDLKRIYDAHQITMEDQLNELNDLRNEKNNLLTENNLLENWIAVLEIGIRLLQETTGVRIMNID</sequence>
<protein>
    <submittedName>
        <fullName evidence="2">27121_t:CDS:1</fullName>
    </submittedName>
</protein>
<comment type="caution">
    <text evidence="2">The sequence shown here is derived from an EMBL/GenBank/DDBJ whole genome shotgun (WGS) entry which is preliminary data.</text>
</comment>
<proteinExistence type="predicted"/>
<evidence type="ECO:0000313" key="3">
    <source>
        <dbReference type="Proteomes" id="UP000789901"/>
    </source>
</evidence>
<feature type="coiled-coil region" evidence="1">
    <location>
        <begin position="93"/>
        <end position="170"/>
    </location>
</feature>
<evidence type="ECO:0000256" key="1">
    <source>
        <dbReference type="SAM" id="Coils"/>
    </source>
</evidence>
<keyword evidence="1" id="KW-0175">Coiled coil</keyword>
<gene>
    <name evidence="2" type="ORF">GMARGA_LOCUS9626</name>
</gene>